<protein>
    <recommendedName>
        <fullName evidence="11">Laminin G domain-containing protein</fullName>
    </recommendedName>
</protein>
<evidence type="ECO:0000256" key="4">
    <source>
        <dbReference type="ARBA" id="ARBA00022989"/>
    </source>
</evidence>
<dbReference type="InterPro" id="IPR050372">
    <property type="entry name" value="Neurexin-related_CASP"/>
</dbReference>
<dbReference type="Gene3D" id="2.10.25.10">
    <property type="entry name" value="Laminin"/>
    <property type="match status" value="1"/>
</dbReference>
<sequence length="264" mass="29690">VYDMGKGPQRLKANTFEPISDNKWHEIQLLRSEMHKQLLIVDDNVTTIDDLTSAKNSKLDLKGHLYVGGVSKKMYPYLSKHIYSKQGFIGCLGSLDLNGYLPDLILEAIRVHDSVEYGCKGPLSMCDTNSCANNGRCVQHWMFHTCDCDMTSFTGPACKDVSVSYIFGSQPGLIIHTYPDHMQPSTTLDRLAFGFQTFQDDATLIRIDSKSFDDFIQIEMLGGHIHLTYNMGIVVQHLVNLHQKVNDGRYHVVRVTRTGSNATL</sequence>
<dbReference type="FunFam" id="2.10.25.10:FF:000015">
    <property type="entry name" value="neurexin-1 isoform X1"/>
    <property type="match status" value="1"/>
</dbReference>
<keyword evidence="5" id="KW-0472">Membrane</keyword>
<evidence type="ECO:0000259" key="9">
    <source>
        <dbReference type="PROSITE" id="PS50026"/>
    </source>
</evidence>
<comment type="subcellular location">
    <subcellularLocation>
        <location evidence="1">Membrane</location>
    </subcellularLocation>
</comment>
<organism evidence="10">
    <name type="scientific">Arion vulgaris</name>
    <dbReference type="NCBI Taxonomy" id="1028688"/>
    <lineage>
        <taxon>Eukaryota</taxon>
        <taxon>Metazoa</taxon>
        <taxon>Spiralia</taxon>
        <taxon>Lophotrochozoa</taxon>
        <taxon>Mollusca</taxon>
        <taxon>Gastropoda</taxon>
        <taxon>Heterobranchia</taxon>
        <taxon>Euthyneura</taxon>
        <taxon>Panpulmonata</taxon>
        <taxon>Eupulmonata</taxon>
        <taxon>Stylommatophora</taxon>
        <taxon>Helicina</taxon>
        <taxon>Arionoidea</taxon>
        <taxon>Arionidae</taxon>
        <taxon>Arion</taxon>
    </lineage>
</organism>
<gene>
    <name evidence="10" type="primary">ORF69093</name>
</gene>
<reference evidence="10" key="1">
    <citation type="submission" date="2014-12" db="EMBL/GenBank/DDBJ databases">
        <title>Insight into the proteome of Arion vulgaris.</title>
        <authorList>
            <person name="Aradska J."/>
            <person name="Bulat T."/>
            <person name="Smidak R."/>
            <person name="Sarate P."/>
            <person name="Gangsoo J."/>
            <person name="Sialana F."/>
            <person name="Bilban M."/>
            <person name="Lubec G."/>
        </authorList>
    </citation>
    <scope>NUCLEOTIDE SEQUENCE</scope>
    <source>
        <tissue evidence="10">Skin</tissue>
    </source>
</reference>
<feature type="domain" description="Laminin G" evidence="8">
    <location>
        <begin position="1"/>
        <end position="119"/>
    </location>
</feature>
<dbReference type="InterPro" id="IPR013320">
    <property type="entry name" value="ConA-like_dom_sf"/>
</dbReference>
<dbReference type="Pfam" id="PF02210">
    <property type="entry name" value="Laminin_G_2"/>
    <property type="match status" value="2"/>
</dbReference>
<evidence type="ECO:0000313" key="10">
    <source>
        <dbReference type="EMBL" id="CEK69139.1"/>
    </source>
</evidence>
<dbReference type="CDD" id="cd00110">
    <property type="entry name" value="LamG"/>
    <property type="match status" value="2"/>
</dbReference>
<evidence type="ECO:0000256" key="7">
    <source>
        <dbReference type="PROSITE-ProRule" id="PRU00076"/>
    </source>
</evidence>
<feature type="non-terminal residue" evidence="10">
    <location>
        <position position="1"/>
    </location>
</feature>
<feature type="domain" description="EGF-like" evidence="9">
    <location>
        <begin position="122"/>
        <end position="159"/>
    </location>
</feature>
<evidence type="ECO:0000259" key="8">
    <source>
        <dbReference type="PROSITE" id="PS50025"/>
    </source>
</evidence>
<dbReference type="InterPro" id="IPR000742">
    <property type="entry name" value="EGF"/>
</dbReference>
<dbReference type="AlphaFoldDB" id="A0A0B6ZKI4"/>
<accession>A0A0B6ZKI4</accession>
<dbReference type="SUPFAM" id="SSF49899">
    <property type="entry name" value="Concanavalin A-like lectins/glucanases"/>
    <property type="match status" value="2"/>
</dbReference>
<keyword evidence="2 7" id="KW-0245">EGF-like domain</keyword>
<feature type="non-terminal residue" evidence="10">
    <location>
        <position position="264"/>
    </location>
</feature>
<evidence type="ECO:0000256" key="6">
    <source>
        <dbReference type="ARBA" id="ARBA00023157"/>
    </source>
</evidence>
<name>A0A0B6ZKI4_9EUPU</name>
<dbReference type="GO" id="GO:0016020">
    <property type="term" value="C:membrane"/>
    <property type="evidence" value="ECO:0007669"/>
    <property type="project" value="UniProtKB-SubCell"/>
</dbReference>
<dbReference type="PANTHER" id="PTHR15036:SF89">
    <property type="entry name" value="NEUREXIN 1, ISOFORM F"/>
    <property type="match status" value="1"/>
</dbReference>
<evidence type="ECO:0000256" key="1">
    <source>
        <dbReference type="ARBA" id="ARBA00004370"/>
    </source>
</evidence>
<keyword evidence="6" id="KW-1015">Disulfide bond</keyword>
<feature type="domain" description="Laminin G" evidence="8">
    <location>
        <begin position="162"/>
        <end position="264"/>
    </location>
</feature>
<dbReference type="InterPro" id="IPR001791">
    <property type="entry name" value="Laminin_G"/>
</dbReference>
<dbReference type="Gene3D" id="2.60.120.200">
    <property type="match status" value="2"/>
</dbReference>
<evidence type="ECO:0000256" key="2">
    <source>
        <dbReference type="ARBA" id="ARBA00022536"/>
    </source>
</evidence>
<evidence type="ECO:0000256" key="5">
    <source>
        <dbReference type="ARBA" id="ARBA00023136"/>
    </source>
</evidence>
<dbReference type="EMBL" id="HACG01022274">
    <property type="protein sequence ID" value="CEK69139.1"/>
    <property type="molecule type" value="Transcribed_RNA"/>
</dbReference>
<proteinExistence type="predicted"/>
<keyword evidence="3" id="KW-0812">Transmembrane</keyword>
<dbReference type="PANTHER" id="PTHR15036">
    <property type="entry name" value="PIKACHURIN-LIKE PROTEIN"/>
    <property type="match status" value="1"/>
</dbReference>
<keyword evidence="4" id="KW-1133">Transmembrane helix</keyword>
<dbReference type="PROSITE" id="PS50026">
    <property type="entry name" value="EGF_3"/>
    <property type="match status" value="1"/>
</dbReference>
<evidence type="ECO:0000256" key="3">
    <source>
        <dbReference type="ARBA" id="ARBA00022692"/>
    </source>
</evidence>
<evidence type="ECO:0008006" key="11">
    <source>
        <dbReference type="Google" id="ProtNLM"/>
    </source>
</evidence>
<comment type="caution">
    <text evidence="7">Lacks conserved residue(s) required for the propagation of feature annotation.</text>
</comment>
<dbReference type="PROSITE" id="PS50025">
    <property type="entry name" value="LAM_G_DOMAIN"/>
    <property type="match status" value="2"/>
</dbReference>